<reference evidence="2 3" key="1">
    <citation type="submission" date="2020-08" db="EMBL/GenBank/DDBJ databases">
        <title>Sequencing the genomes of 1000 actinobacteria strains.</title>
        <authorList>
            <person name="Klenk H.-P."/>
        </authorList>
    </citation>
    <scope>NUCLEOTIDE SEQUENCE [LARGE SCALE GENOMIC DNA]</scope>
    <source>
        <strain evidence="2 3">DSM 45582</strain>
    </source>
</reference>
<dbReference type="Pfam" id="PF13560">
    <property type="entry name" value="HTH_31"/>
    <property type="match status" value="1"/>
</dbReference>
<dbReference type="SMART" id="SM00530">
    <property type="entry name" value="HTH_XRE"/>
    <property type="match status" value="1"/>
</dbReference>
<organism evidence="2 3">
    <name type="scientific">Saccharopolyspora gloriosae</name>
    <dbReference type="NCBI Taxonomy" id="455344"/>
    <lineage>
        <taxon>Bacteria</taxon>
        <taxon>Bacillati</taxon>
        <taxon>Actinomycetota</taxon>
        <taxon>Actinomycetes</taxon>
        <taxon>Pseudonocardiales</taxon>
        <taxon>Pseudonocardiaceae</taxon>
        <taxon>Saccharopolyspora</taxon>
    </lineage>
</organism>
<dbReference type="SUPFAM" id="SSF47413">
    <property type="entry name" value="lambda repressor-like DNA-binding domains"/>
    <property type="match status" value="1"/>
</dbReference>
<dbReference type="CDD" id="cd00093">
    <property type="entry name" value="HTH_XRE"/>
    <property type="match status" value="1"/>
</dbReference>
<proteinExistence type="predicted"/>
<sequence>MPTGRQTVERRQLGLTLRRLRREAGLSQQEAARAINRHYTRISHLESAKASLSVDELGLLLDRYGVADADRETVLALGAVARKRQRGKGYTDQLPKSFERLADLQADAATIGFYDTGIVPGLAQSQDYVVALMRVGDGIWWEPSEAEIERRIEFRLQQQRRVLEAEEPKQIDFVLTESALEETVGSPAIMRGQLLHLLQLGERPSVTVRVLSRATTSKFLLGGGLITLDFAGNAPRIACATSHGPCTYHDQEVETAPMFRAWESVRELALDPEPARDLLIEKLKDLK</sequence>
<dbReference type="Proteomes" id="UP000580474">
    <property type="component" value="Unassembled WGS sequence"/>
</dbReference>
<evidence type="ECO:0000313" key="3">
    <source>
        <dbReference type="Proteomes" id="UP000580474"/>
    </source>
</evidence>
<dbReference type="Pfam" id="PF19054">
    <property type="entry name" value="DUF5753"/>
    <property type="match status" value="1"/>
</dbReference>
<keyword evidence="3" id="KW-1185">Reference proteome</keyword>
<dbReference type="GO" id="GO:0003677">
    <property type="term" value="F:DNA binding"/>
    <property type="evidence" value="ECO:0007669"/>
    <property type="project" value="InterPro"/>
</dbReference>
<name>A0A840NQ10_9PSEU</name>
<accession>A0A840NQ10</accession>
<protein>
    <submittedName>
        <fullName evidence="2">Transcriptional regulator with XRE-family HTH domain</fullName>
    </submittedName>
</protein>
<dbReference type="InterPro" id="IPR043917">
    <property type="entry name" value="DUF5753"/>
</dbReference>
<comment type="caution">
    <text evidence="2">The sequence shown here is derived from an EMBL/GenBank/DDBJ whole genome shotgun (WGS) entry which is preliminary data.</text>
</comment>
<evidence type="ECO:0000313" key="2">
    <source>
        <dbReference type="EMBL" id="MBB5071359.1"/>
    </source>
</evidence>
<dbReference type="AlphaFoldDB" id="A0A840NQ10"/>
<dbReference type="PROSITE" id="PS50943">
    <property type="entry name" value="HTH_CROC1"/>
    <property type="match status" value="1"/>
</dbReference>
<dbReference type="InterPro" id="IPR010982">
    <property type="entry name" value="Lambda_DNA-bd_dom_sf"/>
</dbReference>
<dbReference type="InterPro" id="IPR001387">
    <property type="entry name" value="Cro/C1-type_HTH"/>
</dbReference>
<dbReference type="EMBL" id="JACHIV010000001">
    <property type="protein sequence ID" value="MBB5071359.1"/>
    <property type="molecule type" value="Genomic_DNA"/>
</dbReference>
<evidence type="ECO:0000259" key="1">
    <source>
        <dbReference type="PROSITE" id="PS50943"/>
    </source>
</evidence>
<feature type="domain" description="HTH cro/C1-type" evidence="1">
    <location>
        <begin position="17"/>
        <end position="71"/>
    </location>
</feature>
<dbReference type="Gene3D" id="1.10.260.40">
    <property type="entry name" value="lambda repressor-like DNA-binding domains"/>
    <property type="match status" value="1"/>
</dbReference>
<dbReference type="RefSeq" id="WP_184481647.1">
    <property type="nucleotide sequence ID" value="NZ_JACHIV010000001.1"/>
</dbReference>
<gene>
    <name evidence="2" type="ORF">BJ969_004447</name>
</gene>